<evidence type="ECO:0000313" key="3">
    <source>
        <dbReference type="EMBL" id="PNE33429.1"/>
    </source>
</evidence>
<reference evidence="2 5" key="3">
    <citation type="submission" date="2020-08" db="EMBL/GenBank/DDBJ databases">
        <title>Genomic Encyclopedia of Type Strains, Phase III (KMG-III): the genomes of soil and plant-associated and newly described type strains.</title>
        <authorList>
            <person name="Whitman W."/>
        </authorList>
    </citation>
    <scope>NUCLEOTIDE SEQUENCE [LARGE SCALE GENOMIC DNA]</scope>
    <source>
        <strain evidence="2 5">CECT 3259</strain>
    </source>
</reference>
<evidence type="ECO:0000313" key="5">
    <source>
        <dbReference type="Proteomes" id="UP000528608"/>
    </source>
</evidence>
<organism evidence="3 4">
    <name type="scientific">Streptomyces eurocidicus</name>
    <name type="common">Streptoverticillium eurocidicus</name>
    <dbReference type="NCBI Taxonomy" id="66423"/>
    <lineage>
        <taxon>Bacteria</taxon>
        <taxon>Bacillati</taxon>
        <taxon>Actinomycetota</taxon>
        <taxon>Actinomycetes</taxon>
        <taxon>Kitasatosporales</taxon>
        <taxon>Streptomycetaceae</taxon>
        <taxon>Streptomyces</taxon>
    </lineage>
</organism>
<reference evidence="4" key="2">
    <citation type="submission" date="2015-07" db="EMBL/GenBank/DDBJ databases">
        <authorList>
            <person name="Graham D.E."/>
            <person name="Giannone R.J."/>
            <person name="Gulvik C.A."/>
            <person name="Hettich R.L."/>
            <person name="Klingeman D.M."/>
            <person name="Mahan K.M."/>
            <person name="Parry R.J."/>
            <person name="Spain J.C."/>
        </authorList>
    </citation>
    <scope>NUCLEOTIDE SEQUENCE [LARGE SCALE GENOMIC DNA]</scope>
    <source>
        <strain evidence="4">ATCC 27428</strain>
    </source>
</reference>
<evidence type="ECO:0000313" key="2">
    <source>
        <dbReference type="EMBL" id="MBB5120462.1"/>
    </source>
</evidence>
<dbReference type="Proteomes" id="UP000235945">
    <property type="component" value="Unassembled WGS sequence"/>
</dbReference>
<keyword evidence="4" id="KW-1185">Reference proteome</keyword>
<dbReference type="EMBL" id="JACHJF010000012">
    <property type="protein sequence ID" value="MBB5120462.1"/>
    <property type="molecule type" value="Genomic_DNA"/>
</dbReference>
<dbReference type="AlphaFoldDB" id="A0A2N8NXE7"/>
<dbReference type="Proteomes" id="UP000528608">
    <property type="component" value="Unassembled WGS sequence"/>
</dbReference>
<name>A0A2N8NXE7_STREU</name>
<dbReference type="RefSeq" id="WP_102918206.1">
    <property type="nucleotide sequence ID" value="NZ_JACHJF010000012.1"/>
</dbReference>
<comment type="caution">
    <text evidence="3">The sequence shown here is derived from an EMBL/GenBank/DDBJ whole genome shotgun (WGS) entry which is preliminary data.</text>
</comment>
<feature type="transmembrane region" description="Helical" evidence="1">
    <location>
        <begin position="21"/>
        <end position="38"/>
    </location>
</feature>
<evidence type="ECO:0000313" key="4">
    <source>
        <dbReference type="Proteomes" id="UP000235945"/>
    </source>
</evidence>
<proteinExistence type="predicted"/>
<keyword evidence="2" id="KW-0966">Cell projection</keyword>
<evidence type="ECO:0000256" key="1">
    <source>
        <dbReference type="SAM" id="Phobius"/>
    </source>
</evidence>
<keyword evidence="1" id="KW-1133">Transmembrane helix</keyword>
<keyword evidence="1" id="KW-0472">Membrane</keyword>
<gene>
    <name evidence="3" type="ORF">AF335_11070</name>
    <name evidence="2" type="ORF">FHS36_003904</name>
</gene>
<feature type="transmembrane region" description="Helical" evidence="1">
    <location>
        <begin position="44"/>
        <end position="64"/>
    </location>
</feature>
<reference evidence="3" key="1">
    <citation type="submission" date="2015-07" db="EMBL/GenBank/DDBJ databases">
        <authorList>
            <person name="Noorani M."/>
        </authorList>
    </citation>
    <scope>NUCLEOTIDE SEQUENCE [LARGE SCALE GENOMIC DNA]</scope>
    <source>
        <strain evidence="3">ATCC 27428</strain>
    </source>
</reference>
<protein>
    <submittedName>
        <fullName evidence="2">Flagellar biosynthesis component FlhA</fullName>
    </submittedName>
</protein>
<keyword evidence="1" id="KW-0812">Transmembrane</keyword>
<dbReference type="EMBL" id="LGUI01000003">
    <property type="protein sequence ID" value="PNE33429.1"/>
    <property type="molecule type" value="Genomic_DNA"/>
</dbReference>
<accession>A0A2N8NXE7</accession>
<sequence>MTTEPTSQDPGRESKHRRAGILAFTIGAAAVLAVFAFLPGLPHVIDWGALLVALAGGLLARRAWQARTAKKRAGKD</sequence>
<keyword evidence="2" id="KW-0969">Cilium</keyword>
<keyword evidence="2" id="KW-0282">Flagellum</keyword>